<dbReference type="SUPFAM" id="SSF69304">
    <property type="entry name" value="Tricorn protease N-terminal domain"/>
    <property type="match status" value="1"/>
</dbReference>
<proteinExistence type="predicted"/>
<dbReference type="EMBL" id="CACVAS010000131">
    <property type="protein sequence ID" value="CAA6825567.1"/>
    <property type="molecule type" value="Genomic_DNA"/>
</dbReference>
<organism evidence="1">
    <name type="scientific">uncultured Sulfurovum sp</name>
    <dbReference type="NCBI Taxonomy" id="269237"/>
    <lineage>
        <taxon>Bacteria</taxon>
        <taxon>Pseudomonadati</taxon>
        <taxon>Campylobacterota</taxon>
        <taxon>Epsilonproteobacteria</taxon>
        <taxon>Campylobacterales</taxon>
        <taxon>Sulfurovaceae</taxon>
        <taxon>Sulfurovum</taxon>
        <taxon>environmental samples</taxon>
    </lineage>
</organism>
<name>A0A6S6U5L7_9BACT</name>
<evidence type="ECO:0000313" key="1">
    <source>
        <dbReference type="EMBL" id="CAA6825567.1"/>
    </source>
</evidence>
<reference evidence="1" key="1">
    <citation type="submission" date="2020-01" db="EMBL/GenBank/DDBJ databases">
        <authorList>
            <person name="Meier V. D."/>
            <person name="Meier V D."/>
        </authorList>
    </citation>
    <scope>NUCLEOTIDE SEQUENCE</scope>
    <source>
        <strain evidence="1">HLG_WM_MAG_01</strain>
    </source>
</reference>
<dbReference type="AlphaFoldDB" id="A0A6S6U5L7"/>
<accession>A0A6S6U5L7</accession>
<gene>
    <name evidence="1" type="ORF">HELGO_WM56078</name>
</gene>
<protein>
    <submittedName>
        <fullName evidence="1">Uncharacterized protein</fullName>
    </submittedName>
</protein>
<sequence>MQTIFMVNYKKRIIMFKMFLVFSILLVGCKGDKDMEVLDRTYDVLYLKKGKRYLSEMNFSTGKEDIIYVFKERDGYFRPIHLIDNNLILLDYNKNGIRLFSKKEKKIIKHKSDVDLHGYFKKHKLILGDTYENKTLKLSLYDLDFNKKRFISDNFSPYDLAIIDDDKFIFAIEEKWVRKNGSKGYIKYWLYDIKTEKKELLEDLSEICSTLHIYRRKTKQLLCTTTDDKMILVDIKAKKIEETELYSRLPVIHYDEDMDSIFVKTRELKGMEEIYQLHLYSFEDKDGILLKDDFWIIDMDFEK</sequence>